<sequence>MNHGSRFDKYICYDVFDENLEACKENTSELTVPVEVHKRAVWSSSDEEIDFYAYEPWDTKDIHHFGACGNISCVEYEGEQGDNYKVENKISSVKTICLDSIIQEYGPINLLKIDVEGSEYPFLIGKDLSSVNYIVGEMHMENFKKIELIKWLNNTNHFNPLHWGNLPPLQTNLTT</sequence>
<accession>X0V5M7</accession>
<gene>
    <name evidence="2" type="ORF">S01H1_40659</name>
</gene>
<organism evidence="2">
    <name type="scientific">marine sediment metagenome</name>
    <dbReference type="NCBI Taxonomy" id="412755"/>
    <lineage>
        <taxon>unclassified sequences</taxon>
        <taxon>metagenomes</taxon>
        <taxon>ecological metagenomes</taxon>
    </lineage>
</organism>
<comment type="caution">
    <text evidence="2">The sequence shown here is derived from an EMBL/GenBank/DDBJ whole genome shotgun (WGS) entry which is preliminary data.</text>
</comment>
<dbReference type="InterPro" id="IPR006342">
    <property type="entry name" value="FkbM_mtfrase"/>
</dbReference>
<dbReference type="SUPFAM" id="SSF53335">
    <property type="entry name" value="S-adenosyl-L-methionine-dependent methyltransferases"/>
    <property type="match status" value="1"/>
</dbReference>
<name>X0V5M7_9ZZZZ</name>
<dbReference type="Gene3D" id="3.40.50.150">
    <property type="entry name" value="Vaccinia Virus protein VP39"/>
    <property type="match status" value="1"/>
</dbReference>
<dbReference type="Pfam" id="PF05050">
    <property type="entry name" value="Methyltransf_21"/>
    <property type="match status" value="1"/>
</dbReference>
<evidence type="ECO:0000259" key="1">
    <source>
        <dbReference type="Pfam" id="PF05050"/>
    </source>
</evidence>
<dbReference type="NCBIfam" id="TIGR01444">
    <property type="entry name" value="fkbM_fam"/>
    <property type="match status" value="1"/>
</dbReference>
<protein>
    <recommendedName>
        <fullName evidence="1">Methyltransferase FkbM domain-containing protein</fullName>
    </recommendedName>
</protein>
<dbReference type="InterPro" id="IPR029063">
    <property type="entry name" value="SAM-dependent_MTases_sf"/>
</dbReference>
<proteinExistence type="predicted"/>
<dbReference type="AlphaFoldDB" id="X0V5M7"/>
<dbReference type="EMBL" id="BARS01025757">
    <property type="protein sequence ID" value="GAG07808.1"/>
    <property type="molecule type" value="Genomic_DNA"/>
</dbReference>
<feature type="domain" description="Methyltransferase FkbM" evidence="1">
    <location>
        <begin position="47"/>
        <end position="152"/>
    </location>
</feature>
<evidence type="ECO:0000313" key="2">
    <source>
        <dbReference type="EMBL" id="GAG07808.1"/>
    </source>
</evidence>
<reference evidence="2" key="1">
    <citation type="journal article" date="2014" name="Front. Microbiol.">
        <title>High frequency of phylogenetically diverse reductive dehalogenase-homologous genes in deep subseafloor sedimentary metagenomes.</title>
        <authorList>
            <person name="Kawai M."/>
            <person name="Futagami T."/>
            <person name="Toyoda A."/>
            <person name="Takaki Y."/>
            <person name="Nishi S."/>
            <person name="Hori S."/>
            <person name="Arai W."/>
            <person name="Tsubouchi T."/>
            <person name="Morono Y."/>
            <person name="Uchiyama I."/>
            <person name="Ito T."/>
            <person name="Fujiyama A."/>
            <person name="Inagaki F."/>
            <person name="Takami H."/>
        </authorList>
    </citation>
    <scope>NUCLEOTIDE SEQUENCE</scope>
    <source>
        <strain evidence="2">Expedition CK06-06</strain>
    </source>
</reference>